<reference evidence="3 4" key="1">
    <citation type="submission" date="2020-02" db="EMBL/GenBank/DDBJ databases">
        <authorList>
            <person name="Hogendoorn C."/>
        </authorList>
    </citation>
    <scope>NUCLEOTIDE SEQUENCE [LARGE SCALE GENOMIC DNA]</scope>
    <source>
        <strain evidence="3">METHB21</strain>
    </source>
</reference>
<protein>
    <submittedName>
        <fullName evidence="3">Glycosyltransferase</fullName>
    </submittedName>
</protein>
<evidence type="ECO:0000313" key="4">
    <source>
        <dbReference type="Proteomes" id="UP000494216"/>
    </source>
</evidence>
<dbReference type="RefSeq" id="WP_174624556.1">
    <property type="nucleotide sequence ID" value="NZ_CADCXN010000013.1"/>
</dbReference>
<dbReference type="PANTHER" id="PTHR45947:SF13">
    <property type="entry name" value="TRANSFERASE"/>
    <property type="match status" value="1"/>
</dbReference>
<dbReference type="PANTHER" id="PTHR45947">
    <property type="entry name" value="SULFOQUINOVOSYL TRANSFERASE SQD2"/>
    <property type="match status" value="1"/>
</dbReference>
<dbReference type="SUPFAM" id="SSF53756">
    <property type="entry name" value="UDP-Glycosyltransferase/glycogen phosphorylase"/>
    <property type="match status" value="1"/>
</dbReference>
<evidence type="ECO:0000313" key="3">
    <source>
        <dbReference type="EMBL" id="CAA9889562.1"/>
    </source>
</evidence>
<evidence type="ECO:0000259" key="2">
    <source>
        <dbReference type="Pfam" id="PF13439"/>
    </source>
</evidence>
<dbReference type="CDD" id="cd03825">
    <property type="entry name" value="GT4_WcaC-like"/>
    <property type="match status" value="1"/>
</dbReference>
<dbReference type="Proteomes" id="UP000494216">
    <property type="component" value="Unassembled WGS sequence"/>
</dbReference>
<accession>A0A8S0XEA4</accession>
<proteinExistence type="predicted"/>
<dbReference type="Pfam" id="PF13439">
    <property type="entry name" value="Glyco_transf_4"/>
    <property type="match status" value="1"/>
</dbReference>
<dbReference type="Pfam" id="PF00534">
    <property type="entry name" value="Glycos_transf_1"/>
    <property type="match status" value="1"/>
</dbReference>
<evidence type="ECO:0000259" key="1">
    <source>
        <dbReference type="Pfam" id="PF00534"/>
    </source>
</evidence>
<dbReference type="InterPro" id="IPR001296">
    <property type="entry name" value="Glyco_trans_1"/>
</dbReference>
<dbReference type="InterPro" id="IPR050194">
    <property type="entry name" value="Glycosyltransferase_grp1"/>
</dbReference>
<organism evidence="3 4">
    <name type="scientific">Candidatus Methylobacter favarea</name>
    <dbReference type="NCBI Taxonomy" id="2707345"/>
    <lineage>
        <taxon>Bacteria</taxon>
        <taxon>Pseudomonadati</taxon>
        <taxon>Pseudomonadota</taxon>
        <taxon>Gammaproteobacteria</taxon>
        <taxon>Methylococcales</taxon>
        <taxon>Methylococcaceae</taxon>
        <taxon>Methylobacter</taxon>
    </lineage>
</organism>
<dbReference type="EMBL" id="CADCXN010000013">
    <property type="protein sequence ID" value="CAA9889562.1"/>
    <property type="molecule type" value="Genomic_DNA"/>
</dbReference>
<comment type="caution">
    <text evidence="3">The sequence shown here is derived from an EMBL/GenBank/DDBJ whole genome shotgun (WGS) entry which is preliminary data.</text>
</comment>
<gene>
    <name evidence="3" type="ORF">METHB2_110061</name>
</gene>
<sequence length="411" mass="46248">MKVALINHSDIDGGAARATYRIHHALRRHDVDSTMMVNSAAAGDWTVRGPTTKWEKVVVNVRRPLGGLLNKMLHTGNPVLHSPAIFSSRWPARLNALNADLLHIHWITGEMLSISDVGELKKPLVWTLHDMWAFCGAEHYTEDFRWREGYLPSNRPNYESGFDLNRWTWQRKRKNWKQPLHIVTPSRWLADCVRQSALMREWPVSVIPNAIDTDAWQPVDKTIARQMLHLPPAAPLLLFGAMGGAKDPRKGFDLLKSALDHLRGQMPGLELVVFGQLAPETSVDLGFPVHYAGHLHDDLSLRLLYAAADVMVVPSRQEAFGQTASEAHACGTPVIAFDTCGLPDIVTHKKTGWLAKVFDTEDLAGGIQWILSDDIRHSKLRANARADAVFKFSYRTVAEQYLTLYEKIIRS</sequence>
<dbReference type="AlphaFoldDB" id="A0A8S0XEA4"/>
<dbReference type="Gene3D" id="3.40.50.2000">
    <property type="entry name" value="Glycogen Phosphorylase B"/>
    <property type="match status" value="2"/>
</dbReference>
<name>A0A8S0XEA4_9GAMM</name>
<feature type="domain" description="Glycosyltransferase subfamily 4-like N-terminal" evidence="2">
    <location>
        <begin position="13"/>
        <end position="214"/>
    </location>
</feature>
<dbReference type="InterPro" id="IPR028098">
    <property type="entry name" value="Glyco_trans_4-like_N"/>
</dbReference>
<feature type="domain" description="Glycosyl transferase family 1" evidence="1">
    <location>
        <begin position="247"/>
        <end position="386"/>
    </location>
</feature>
<keyword evidence="4" id="KW-1185">Reference proteome</keyword>
<dbReference type="GO" id="GO:0016757">
    <property type="term" value="F:glycosyltransferase activity"/>
    <property type="evidence" value="ECO:0007669"/>
    <property type="project" value="InterPro"/>
</dbReference>